<name>A0ABS8ANZ8_9BACT</name>
<keyword evidence="3" id="KW-1185">Reference proteome</keyword>
<dbReference type="RefSeq" id="WP_226172991.1">
    <property type="nucleotide sequence ID" value="NZ_JAJADR010000001.1"/>
</dbReference>
<organism evidence="2 3">
    <name type="scientific">Hymenobacter lucidus</name>
    <dbReference type="NCBI Taxonomy" id="2880930"/>
    <lineage>
        <taxon>Bacteria</taxon>
        <taxon>Pseudomonadati</taxon>
        <taxon>Bacteroidota</taxon>
        <taxon>Cytophagia</taxon>
        <taxon>Cytophagales</taxon>
        <taxon>Hymenobacteraceae</taxon>
        <taxon>Hymenobacter</taxon>
    </lineage>
</organism>
<feature type="chain" id="PRO_5045797261" evidence="1">
    <location>
        <begin position="27"/>
        <end position="483"/>
    </location>
</feature>
<feature type="signal peptide" evidence="1">
    <location>
        <begin position="1"/>
        <end position="26"/>
    </location>
</feature>
<sequence length="483" mass="53524">MLSFVRFWPALLCLALCSLLAGRAQAQIYYLDLSHAQLALPDRTLHVETVVDGRPGKPTIGLVYRGLDNRTAAVLFRNGLEAELTTFLQQQLPARPTDHAVVLCLRQLRISEQLGGLTEVASADLAADVYEHLPDGYHFVQSVAAHTSKRAMETTKQHPTHIALLLQQCLGQVTAPDWAQPKLTPARTLPQLATDVPVAVTAAGKKTPLPAILREAPRRGVYYSFEQFLANRPDTILAVRPDTVPLRLRGSNGRLLWFGVARFRPEAMDNEGKKQPVSKTAWGFSDGQQLYVQYDKQYFPLMRQGNFFTFVGEKPLDVEYMRARSDAQARAMVTGVARVHAPNHSGEPTPYAIDMRTGQAAPFPNPLRPHPAHSDTAYVYLYRPADASAAPVAVFLEGREVGQLRPNEYLELQWPYHARMMRLCLGLPTPNPCQLLVPDATRLNYLKVLTTPAAGLPAWQWVPAAQGEADLDALDKLRAAPPK</sequence>
<proteinExistence type="predicted"/>
<reference evidence="2" key="1">
    <citation type="submission" date="2021-10" db="EMBL/GenBank/DDBJ databases">
        <authorList>
            <person name="Dean J.D."/>
            <person name="Kim M.K."/>
            <person name="Newey C.N."/>
            <person name="Stoker T.S."/>
            <person name="Thompson D.W."/>
            <person name="Grose J.H."/>
        </authorList>
    </citation>
    <scope>NUCLEOTIDE SEQUENCE</scope>
    <source>
        <strain evidence="2">BT178</strain>
    </source>
</reference>
<evidence type="ECO:0000313" key="2">
    <source>
        <dbReference type="EMBL" id="MCB2407358.1"/>
    </source>
</evidence>
<dbReference type="EMBL" id="JAJADR010000001">
    <property type="protein sequence ID" value="MCB2407358.1"/>
    <property type="molecule type" value="Genomic_DNA"/>
</dbReference>
<keyword evidence="1" id="KW-0732">Signal</keyword>
<evidence type="ECO:0000313" key="3">
    <source>
        <dbReference type="Proteomes" id="UP001165296"/>
    </source>
</evidence>
<accession>A0ABS8ANZ8</accession>
<comment type="caution">
    <text evidence="2">The sequence shown here is derived from an EMBL/GenBank/DDBJ whole genome shotgun (WGS) entry which is preliminary data.</text>
</comment>
<evidence type="ECO:0000256" key="1">
    <source>
        <dbReference type="SAM" id="SignalP"/>
    </source>
</evidence>
<gene>
    <name evidence="2" type="ORF">LGH74_05170</name>
</gene>
<protein>
    <submittedName>
        <fullName evidence="2">Uncharacterized protein</fullName>
    </submittedName>
</protein>
<dbReference type="Proteomes" id="UP001165296">
    <property type="component" value="Unassembled WGS sequence"/>
</dbReference>